<evidence type="ECO:0000256" key="4">
    <source>
        <dbReference type="ARBA" id="ARBA00023136"/>
    </source>
</evidence>
<proteinExistence type="inferred from homology"/>
<feature type="transmembrane region" description="Helical" evidence="8">
    <location>
        <begin position="531"/>
        <end position="555"/>
    </location>
</feature>
<evidence type="ECO:0000256" key="1">
    <source>
        <dbReference type="ARBA" id="ARBA00004141"/>
    </source>
</evidence>
<feature type="transmembrane region" description="Helical" evidence="8">
    <location>
        <begin position="501"/>
        <end position="519"/>
    </location>
</feature>
<evidence type="ECO:0000259" key="9">
    <source>
        <dbReference type="PROSITE" id="PS50156"/>
    </source>
</evidence>
<dbReference type="PANTHER" id="PTHR45951:SF3">
    <property type="entry name" value="PROTEIN DISPATCHED"/>
    <property type="match status" value="1"/>
</dbReference>
<dbReference type="Gene3D" id="1.20.1640.10">
    <property type="entry name" value="Multidrug efflux transporter AcrB transmembrane domain"/>
    <property type="match status" value="2"/>
</dbReference>
<dbReference type="PROSITE" id="PS50156">
    <property type="entry name" value="SSD"/>
    <property type="match status" value="1"/>
</dbReference>
<comment type="similarity">
    <text evidence="6">Belongs to the dispatched family.</text>
</comment>
<feature type="transmembrane region" description="Helical" evidence="8">
    <location>
        <begin position="871"/>
        <end position="893"/>
    </location>
</feature>
<feature type="transmembrane region" description="Helical" evidence="8">
    <location>
        <begin position="946"/>
        <end position="972"/>
    </location>
</feature>
<evidence type="ECO:0000256" key="8">
    <source>
        <dbReference type="SAM" id="Phobius"/>
    </source>
</evidence>
<evidence type="ECO:0000313" key="11">
    <source>
        <dbReference type="Proteomes" id="UP001303046"/>
    </source>
</evidence>
<feature type="transmembrane region" description="Helical" evidence="8">
    <location>
        <begin position="582"/>
        <end position="601"/>
    </location>
</feature>
<feature type="region of interest" description="Disordered" evidence="7">
    <location>
        <begin position="1"/>
        <end position="25"/>
    </location>
</feature>
<dbReference type="EMBL" id="JAVFWL010000005">
    <property type="protein sequence ID" value="KAK6754891.1"/>
    <property type="molecule type" value="Genomic_DNA"/>
</dbReference>
<protein>
    <recommendedName>
        <fullName evidence="9">SSD domain-containing protein</fullName>
    </recommendedName>
</protein>
<keyword evidence="3 8" id="KW-1133">Transmembrane helix</keyword>
<organism evidence="10 11">
    <name type="scientific">Necator americanus</name>
    <name type="common">Human hookworm</name>
    <dbReference type="NCBI Taxonomy" id="51031"/>
    <lineage>
        <taxon>Eukaryota</taxon>
        <taxon>Metazoa</taxon>
        <taxon>Ecdysozoa</taxon>
        <taxon>Nematoda</taxon>
        <taxon>Chromadorea</taxon>
        <taxon>Rhabditida</taxon>
        <taxon>Rhabditina</taxon>
        <taxon>Rhabditomorpha</taxon>
        <taxon>Strongyloidea</taxon>
        <taxon>Ancylostomatidae</taxon>
        <taxon>Bunostominae</taxon>
        <taxon>Necator</taxon>
    </lineage>
</organism>
<feature type="transmembrane region" description="Helical" evidence="8">
    <location>
        <begin position="820"/>
        <end position="838"/>
    </location>
</feature>
<keyword evidence="2 8" id="KW-0812">Transmembrane</keyword>
<feature type="transmembrane region" description="Helical" evidence="8">
    <location>
        <begin position="439"/>
        <end position="462"/>
    </location>
</feature>
<accession>A0ABR1DYE1</accession>
<comment type="subcellular location">
    <subcellularLocation>
        <location evidence="1">Membrane</location>
        <topology evidence="1">Multi-pass membrane protein</topology>
    </subcellularLocation>
</comment>
<dbReference type="PANTHER" id="PTHR45951">
    <property type="entry name" value="PROTEIN DISPATCHED-RELATED"/>
    <property type="match status" value="1"/>
</dbReference>
<evidence type="ECO:0000256" key="5">
    <source>
        <dbReference type="ARBA" id="ARBA00023180"/>
    </source>
</evidence>
<comment type="caution">
    <text evidence="10">The sequence shown here is derived from an EMBL/GenBank/DDBJ whole genome shotgun (WGS) entry which is preliminary data.</text>
</comment>
<sequence length="982" mass="110261">MESDTKSSTGDTALSSRSSSSPPSTINDDHSYIVEIYVSVKHRYCDLVLNHPWKTILTTLGFSFTLVILSVAFHYQVFDFDPVKGFETRGTTLANARLTLDAIKRTATSPFHIMNSQFEKNIKKRQAKVFKVNARPPDNVTTTSGKTTERVNDETASLSTTLEPISINYDDYGADPEPKIGDLADPCVQYMALGERIPYQVIDYSAKIILEVDDRKLFTVDVFRKLCEVDRIIDAEVETSAYKPRKIFVKNSFNLPFYANCLNFTTPNTCEAINVHDIETLRITIAKCQTLRITIAKCRKNSSLPICSSQLFGQIFNYLLPRSKNSNYVSILLKIAASDGGGGSLQFYNKLLESLKNHLAPEIILKGAFFNVKNNEFLHALANDTKIASISAVLVLSCFLFYTRSVFYTFIIFVIFFLSMGIAFFFYTVILRINFFPALNVLVLVLMIAVGADDAFLLLVYYRRYKKLKVEPYQIGEPYIPLYKEHDRVIRAIRASMRHSLASMFVTSATTAVAFISNLSSDIIVLRCFGVYASLTIIVNYLLVIFLLPSTMVLCCKEGHKKFLPNVDIASKIAYVVFRYRYFLVVAAITATVAAGIAVFLKPGLSLPRFNPTKLLTNSHPYEWYDNNGHIFNFEWQRRWKFIENYIIGVEPIQKTSFFNPYKVYNLNVREIAPTRLNLEQIEQNIDAIIVKRGHVGYKSWLSKFRTSNSTCSKLEVVGSDCFLEFARKLLPSPVCEDFAVTPSDGPIFDKKFKLLGYYISVPSNVTVTMDSNDVEKIAEEIDKNCKQMVPVDGYPRMCLTTADMTRYYDIIATLRSSTLYSVTISVLVSMAVVILCTRRILLSIVSVTVVCGVILWTIALSILFGWELSVVESTIIVLTIGLSFDFTLHFAVSYRDNKENCAEIRISSCLSSAGRACLLGAITSILCGIPLLFAYTAAFTQVGSLLLTLGVTSLCGATIAFPAALACWTTLCSRNVYIVRF</sequence>
<gene>
    <name evidence="10" type="primary">Necator_chrV.g18499</name>
    <name evidence="10" type="ORF">RB195_013708</name>
</gene>
<feature type="domain" description="SSD" evidence="9">
    <location>
        <begin position="410"/>
        <end position="554"/>
    </location>
</feature>
<evidence type="ECO:0000313" key="10">
    <source>
        <dbReference type="EMBL" id="KAK6754891.1"/>
    </source>
</evidence>
<evidence type="ECO:0000256" key="2">
    <source>
        <dbReference type="ARBA" id="ARBA00022692"/>
    </source>
</evidence>
<dbReference type="InterPro" id="IPR000731">
    <property type="entry name" value="SSD"/>
</dbReference>
<feature type="transmembrane region" description="Helical" evidence="8">
    <location>
        <begin position="845"/>
        <end position="865"/>
    </location>
</feature>
<evidence type="ECO:0000256" key="7">
    <source>
        <dbReference type="SAM" id="MobiDB-lite"/>
    </source>
</evidence>
<dbReference type="InterPro" id="IPR003392">
    <property type="entry name" value="PTHD_SSD"/>
</dbReference>
<dbReference type="SUPFAM" id="SSF82866">
    <property type="entry name" value="Multidrug efflux transporter AcrB transmembrane domain"/>
    <property type="match status" value="2"/>
</dbReference>
<reference evidence="10 11" key="1">
    <citation type="submission" date="2023-08" db="EMBL/GenBank/DDBJ databases">
        <title>A Necator americanus chromosomal reference genome.</title>
        <authorList>
            <person name="Ilik V."/>
            <person name="Petrzelkova K.J."/>
            <person name="Pardy F."/>
            <person name="Fuh T."/>
            <person name="Niatou-Singa F.S."/>
            <person name="Gouil Q."/>
            <person name="Baker L."/>
            <person name="Ritchie M.E."/>
            <person name="Jex A.R."/>
            <person name="Gazzola D."/>
            <person name="Li H."/>
            <person name="Toshio Fujiwara R."/>
            <person name="Zhan B."/>
            <person name="Aroian R.V."/>
            <person name="Pafco B."/>
            <person name="Schwarz E.M."/>
        </authorList>
    </citation>
    <scope>NUCLEOTIDE SEQUENCE [LARGE SCALE GENOMIC DNA]</scope>
    <source>
        <strain evidence="10 11">Aroian</strain>
        <tissue evidence="10">Whole animal</tissue>
    </source>
</reference>
<keyword evidence="5" id="KW-0325">Glycoprotein</keyword>
<keyword evidence="4 8" id="KW-0472">Membrane</keyword>
<feature type="transmembrane region" description="Helical" evidence="8">
    <location>
        <begin position="914"/>
        <end position="934"/>
    </location>
</feature>
<dbReference type="InterPro" id="IPR052081">
    <property type="entry name" value="Dispatched_Hh_regulator"/>
</dbReference>
<feature type="transmembrane region" description="Helical" evidence="8">
    <location>
        <begin position="410"/>
        <end position="433"/>
    </location>
</feature>
<dbReference type="Proteomes" id="UP001303046">
    <property type="component" value="Unassembled WGS sequence"/>
</dbReference>
<dbReference type="Pfam" id="PF02460">
    <property type="entry name" value="Patched"/>
    <property type="match status" value="1"/>
</dbReference>
<evidence type="ECO:0000256" key="3">
    <source>
        <dbReference type="ARBA" id="ARBA00022989"/>
    </source>
</evidence>
<feature type="compositionally biased region" description="Low complexity" evidence="7">
    <location>
        <begin position="7"/>
        <end position="25"/>
    </location>
</feature>
<evidence type="ECO:0000256" key="6">
    <source>
        <dbReference type="ARBA" id="ARBA00038046"/>
    </source>
</evidence>
<keyword evidence="11" id="KW-1185">Reference proteome</keyword>
<name>A0ABR1DYE1_NECAM</name>